<feature type="transmembrane region" description="Helical" evidence="1">
    <location>
        <begin position="264"/>
        <end position="281"/>
    </location>
</feature>
<feature type="transmembrane region" description="Helical" evidence="1">
    <location>
        <begin position="206"/>
        <end position="225"/>
    </location>
</feature>
<sequence length="329" mass="38592">MKEKKRLIISEIRDDVLIASSIAIFLANSFLLFVWNRIFSIENTTRLVMLITIGLAEIFVRKPKSIWVLRVLFISFILCLCRILYDFQAFIIYILNDINIVSFLPVSDISSLLIKIFMFLYFQAGIFLYLFYWRYKIVVSLVLAFYISISGIAVELLFFLYKFNGLHSIEEYGIYVIIGTILLLFIISVSYDYLSFSGISSYSEVAFILNTFALPILLAFLFYIIYPHRISFEEISFNLRIQVFMIFLIPFLLIFTAIIFDRPFLVLSGFLCLAIILYYTVSISLNIHNFILCILFSCGSSIFLLHFFWKFLRSFFISLLPEKINQKIY</sequence>
<keyword evidence="1" id="KW-1133">Transmembrane helix</keyword>
<gene>
    <name evidence="2" type="ordered locus">B488_03050</name>
</gene>
<accession>L0EUF3</accession>
<dbReference type="Proteomes" id="UP000010799">
    <property type="component" value="Chromosome"/>
</dbReference>
<evidence type="ECO:0000313" key="2">
    <source>
        <dbReference type="EMBL" id="AGA64298.1"/>
    </source>
</evidence>
<feature type="transmembrane region" description="Helical" evidence="1">
    <location>
        <begin position="138"/>
        <end position="160"/>
    </location>
</feature>
<dbReference type="HOGENOM" id="CLU_844121_0_0_5"/>
<reference evidence="2 3" key="1">
    <citation type="journal article" date="2012" name="Stand. Genomic Sci.">
        <title>Complete genome sequence of Liberibacter crescens BT-1.</title>
        <authorList>
            <person name="Leonard M.T."/>
            <person name="Fagen J.R."/>
            <person name="Davis-Richardson A.G."/>
            <person name="Davis M.J."/>
            <person name="Triplett E.W."/>
        </authorList>
    </citation>
    <scope>NUCLEOTIDE SEQUENCE [LARGE SCALE GENOMIC DNA]</scope>
    <source>
        <strain evidence="2 3">BT-1</strain>
    </source>
</reference>
<feature type="transmembrane region" description="Helical" evidence="1">
    <location>
        <begin position="67"/>
        <end position="85"/>
    </location>
</feature>
<proteinExistence type="predicted"/>
<feature type="transmembrane region" description="Helical" evidence="1">
    <location>
        <begin position="112"/>
        <end position="131"/>
    </location>
</feature>
<dbReference type="STRING" id="1215343.B488_03050"/>
<name>L0EUF3_LIBCB</name>
<evidence type="ECO:0000256" key="1">
    <source>
        <dbReference type="SAM" id="Phobius"/>
    </source>
</evidence>
<keyword evidence="1" id="KW-0472">Membrane</keyword>
<feature type="transmembrane region" description="Helical" evidence="1">
    <location>
        <begin position="287"/>
        <end position="309"/>
    </location>
</feature>
<dbReference type="AlphaFoldDB" id="L0EUF3"/>
<keyword evidence="3" id="KW-1185">Reference proteome</keyword>
<feature type="transmembrane region" description="Helical" evidence="1">
    <location>
        <begin position="172"/>
        <end position="194"/>
    </location>
</feature>
<feature type="transmembrane region" description="Helical" evidence="1">
    <location>
        <begin position="16"/>
        <end position="38"/>
    </location>
</feature>
<dbReference type="EMBL" id="CP003789">
    <property type="protein sequence ID" value="AGA64298.1"/>
    <property type="molecule type" value="Genomic_DNA"/>
</dbReference>
<keyword evidence="1" id="KW-0812">Transmembrane</keyword>
<dbReference type="PATRIC" id="fig|1215343.11.peg.315"/>
<feature type="transmembrane region" description="Helical" evidence="1">
    <location>
        <begin position="237"/>
        <end position="257"/>
    </location>
</feature>
<dbReference type="KEGG" id="lcc:B488_03050"/>
<protein>
    <submittedName>
        <fullName evidence="2">Uncharacterized protein</fullName>
    </submittedName>
</protein>
<feature type="transmembrane region" description="Helical" evidence="1">
    <location>
        <begin position="44"/>
        <end position="60"/>
    </location>
</feature>
<organism evidence="2 3">
    <name type="scientific">Liberibacter crescens (strain BT-1)</name>
    <dbReference type="NCBI Taxonomy" id="1215343"/>
    <lineage>
        <taxon>Bacteria</taxon>
        <taxon>Pseudomonadati</taxon>
        <taxon>Pseudomonadota</taxon>
        <taxon>Alphaproteobacteria</taxon>
        <taxon>Hyphomicrobiales</taxon>
        <taxon>Rhizobiaceae</taxon>
        <taxon>Liberibacter</taxon>
    </lineage>
</organism>
<evidence type="ECO:0000313" key="3">
    <source>
        <dbReference type="Proteomes" id="UP000010799"/>
    </source>
</evidence>